<evidence type="ECO:0000256" key="6">
    <source>
        <dbReference type="SAM" id="Coils"/>
    </source>
</evidence>
<evidence type="ECO:0000259" key="8">
    <source>
        <dbReference type="PROSITE" id="PS50893"/>
    </source>
</evidence>
<dbReference type="PANTHER" id="PTHR19211:SF14">
    <property type="entry name" value="ATP-BINDING CASSETTE SUB-FAMILY F MEMBER 1"/>
    <property type="match status" value="1"/>
</dbReference>
<dbReference type="PROSITE" id="PS50893">
    <property type="entry name" value="ABC_TRANSPORTER_2"/>
    <property type="match status" value="2"/>
</dbReference>
<dbReference type="Gene3D" id="1.10.287.380">
    <property type="entry name" value="Valyl-tRNA synthetase, C-terminal domain"/>
    <property type="match status" value="1"/>
</dbReference>
<dbReference type="PROSITE" id="PS00211">
    <property type="entry name" value="ABC_TRANSPORTER_1"/>
    <property type="match status" value="2"/>
</dbReference>
<feature type="domain" description="ABC transporter" evidence="8">
    <location>
        <begin position="2"/>
        <end position="246"/>
    </location>
</feature>
<evidence type="ECO:0000256" key="7">
    <source>
        <dbReference type="SAM" id="MobiDB-lite"/>
    </source>
</evidence>
<dbReference type="FunFam" id="3.40.50.300:FF:002053">
    <property type="entry name" value="ABC transporter ATP-binding protein"/>
    <property type="match status" value="1"/>
</dbReference>
<evidence type="ECO:0000313" key="9">
    <source>
        <dbReference type="EMBL" id="MEA5446694.1"/>
    </source>
</evidence>
<reference evidence="9 10" key="1">
    <citation type="submission" date="2023-12" db="EMBL/GenBank/DDBJ databases">
        <title>Whole-genome sequencing of halo(alkali)philic microorganisms from hypersaline lakes.</title>
        <authorList>
            <person name="Sorokin D.Y."/>
            <person name="Merkel A.Y."/>
            <person name="Messina E."/>
            <person name="Yakimov M."/>
        </authorList>
    </citation>
    <scope>NUCLEOTIDE SEQUENCE [LARGE SCALE GENOMIC DNA]</scope>
    <source>
        <strain evidence="9 10">AB-CW1</strain>
    </source>
</reference>
<proteinExistence type="inferred from homology"/>
<dbReference type="InterPro" id="IPR027417">
    <property type="entry name" value="P-loop_NTPase"/>
</dbReference>
<dbReference type="AlphaFoldDB" id="A0AAP6JJG8"/>
<sequence length="638" mass="69742">MIQISDIVLRRGPEALIEGGSATLFPGHRIGLVGANGSGKSSLFALLRGELAVDAGQVSVPSDWLIAHMAQEFTDLDRPAIDFVLDGDPAFRAAEADVAKAEASGDGDAIARAHGRFEDVHGYSARARAGELMNGLGFAASRHGDPVGSFSGGWRVRLGLAKALMCPSDLLLLDEPTNHLDLEAVLWLEDWLKAYQGTLVLVSHDREFLDAVVAEILHIEHCRLNHYRGNYSEFERQRAEQLARQQALYEKQQREIAHMQKFVDRFRYKATKAKAAQSRIKAMERMEKLAPAHVDSPFHFEFPDAPRAGNPLIKLEGVSLGYGTDPVLSGVDASIGPGDRIGLLGPNGAGKSTLVRTLAGELAPMAGECHVGANVRIGYFAQHQLEQLDTAASPLDHLQRLSPAVSEQKLRDFIGGFGFQGDMATDPVAPFSGGEKARLVLALLVWQAPNLLLLDEPTNHLDLEMRHALTMALQGFEGAVVTVSHDRHLLSNTVDRYLLVADGSVRDFDGDLGDYRVWLDQQRLNRQASQSQTNGGGGGNDRGKAARRAAAERRQALKPLKDRAARLMKDIEKSGERLASLEEQLADPTLYEEEAGLRLQPLLKEQAALRSELERLESEWMQAEEELEAARAAAEGVR</sequence>
<comment type="similarity">
    <text evidence="4">Belongs to the ABC transporter superfamily. ABCF family. YheS subfamily.</text>
</comment>
<keyword evidence="1" id="KW-0677">Repeat</keyword>
<feature type="compositionally biased region" description="Basic and acidic residues" evidence="7">
    <location>
        <begin position="541"/>
        <end position="552"/>
    </location>
</feature>
<evidence type="ECO:0000256" key="5">
    <source>
        <dbReference type="ARBA" id="ARBA00069073"/>
    </source>
</evidence>
<dbReference type="InterPro" id="IPR003439">
    <property type="entry name" value="ABC_transporter-like_ATP-bd"/>
</dbReference>
<feature type="region of interest" description="Disordered" evidence="7">
    <location>
        <begin position="526"/>
        <end position="552"/>
    </location>
</feature>
<dbReference type="InterPro" id="IPR037118">
    <property type="entry name" value="Val-tRNA_synth_C_sf"/>
</dbReference>
<organism evidence="9 10">
    <name type="scientific">Natronospira elongata</name>
    <dbReference type="NCBI Taxonomy" id="3110268"/>
    <lineage>
        <taxon>Bacteria</taxon>
        <taxon>Pseudomonadati</taxon>
        <taxon>Pseudomonadota</taxon>
        <taxon>Gammaproteobacteria</taxon>
        <taxon>Natronospirales</taxon>
        <taxon>Natronospiraceae</taxon>
        <taxon>Natronospira</taxon>
    </lineage>
</organism>
<feature type="domain" description="ABC transporter" evidence="8">
    <location>
        <begin position="313"/>
        <end position="527"/>
    </location>
</feature>
<dbReference type="EMBL" id="JAYGII010000048">
    <property type="protein sequence ID" value="MEA5446694.1"/>
    <property type="molecule type" value="Genomic_DNA"/>
</dbReference>
<dbReference type="SUPFAM" id="SSF52540">
    <property type="entry name" value="P-loop containing nucleoside triphosphate hydrolases"/>
    <property type="match status" value="2"/>
</dbReference>
<keyword evidence="2" id="KW-0547">Nucleotide-binding</keyword>
<dbReference type="RefSeq" id="WP_346053149.1">
    <property type="nucleotide sequence ID" value="NZ_JAYGII010000048.1"/>
</dbReference>
<evidence type="ECO:0000256" key="4">
    <source>
        <dbReference type="ARBA" id="ARBA00061571"/>
    </source>
</evidence>
<feature type="coiled-coil region" evidence="6">
    <location>
        <begin position="564"/>
        <end position="633"/>
    </location>
</feature>
<keyword evidence="6" id="KW-0175">Coiled coil</keyword>
<evidence type="ECO:0000256" key="3">
    <source>
        <dbReference type="ARBA" id="ARBA00022840"/>
    </source>
</evidence>
<dbReference type="CDD" id="cd03221">
    <property type="entry name" value="ABCF_EF-3"/>
    <property type="match status" value="2"/>
</dbReference>
<dbReference type="Pfam" id="PF12848">
    <property type="entry name" value="ABC_tran_Xtn"/>
    <property type="match status" value="1"/>
</dbReference>
<accession>A0AAP6JJG8</accession>
<dbReference type="InterPro" id="IPR050611">
    <property type="entry name" value="ABCF"/>
</dbReference>
<dbReference type="GO" id="GO:0005524">
    <property type="term" value="F:ATP binding"/>
    <property type="evidence" value="ECO:0007669"/>
    <property type="project" value="UniProtKB-KW"/>
</dbReference>
<dbReference type="SMART" id="SM00382">
    <property type="entry name" value="AAA"/>
    <property type="match status" value="2"/>
</dbReference>
<dbReference type="InterPro" id="IPR003593">
    <property type="entry name" value="AAA+_ATPase"/>
</dbReference>
<name>A0AAP6JJG8_9GAMM</name>
<dbReference type="FunFam" id="3.40.50.300:FF:000011">
    <property type="entry name" value="Putative ABC transporter ATP-binding component"/>
    <property type="match status" value="1"/>
</dbReference>
<protein>
    <recommendedName>
        <fullName evidence="5">Probable ATP-binding protein YheS</fullName>
    </recommendedName>
</protein>
<dbReference type="GO" id="GO:0016887">
    <property type="term" value="F:ATP hydrolysis activity"/>
    <property type="evidence" value="ECO:0007669"/>
    <property type="project" value="InterPro"/>
</dbReference>
<evidence type="ECO:0000256" key="2">
    <source>
        <dbReference type="ARBA" id="ARBA00022741"/>
    </source>
</evidence>
<dbReference type="InterPro" id="IPR032781">
    <property type="entry name" value="ABC_tran_Xtn"/>
</dbReference>
<gene>
    <name evidence="9" type="ORF">VCB98_12780</name>
</gene>
<comment type="caution">
    <text evidence="9">The sequence shown here is derived from an EMBL/GenBank/DDBJ whole genome shotgun (WGS) entry which is preliminary data.</text>
</comment>
<evidence type="ECO:0000256" key="1">
    <source>
        <dbReference type="ARBA" id="ARBA00022737"/>
    </source>
</evidence>
<dbReference type="Proteomes" id="UP001302316">
    <property type="component" value="Unassembled WGS sequence"/>
</dbReference>
<dbReference type="Pfam" id="PF00005">
    <property type="entry name" value="ABC_tran"/>
    <property type="match status" value="2"/>
</dbReference>
<dbReference type="InterPro" id="IPR017871">
    <property type="entry name" value="ABC_transporter-like_CS"/>
</dbReference>
<dbReference type="Gene3D" id="3.40.50.300">
    <property type="entry name" value="P-loop containing nucleotide triphosphate hydrolases"/>
    <property type="match status" value="2"/>
</dbReference>
<dbReference type="PANTHER" id="PTHR19211">
    <property type="entry name" value="ATP-BINDING TRANSPORT PROTEIN-RELATED"/>
    <property type="match status" value="1"/>
</dbReference>
<evidence type="ECO:0000313" key="10">
    <source>
        <dbReference type="Proteomes" id="UP001302316"/>
    </source>
</evidence>
<keyword evidence="3 9" id="KW-0067">ATP-binding</keyword>
<keyword evidence="10" id="KW-1185">Reference proteome</keyword>